<dbReference type="Pfam" id="PF00561">
    <property type="entry name" value="Abhydrolase_1"/>
    <property type="match status" value="1"/>
</dbReference>
<dbReference type="OrthoDB" id="9805423at2"/>
<comment type="caution">
    <text evidence="2">The sequence shown here is derived from an EMBL/GenBank/DDBJ whole genome shotgun (WGS) entry which is preliminary data.</text>
</comment>
<evidence type="ECO:0000313" key="2">
    <source>
        <dbReference type="EMBL" id="NOK31703.1"/>
    </source>
</evidence>
<protein>
    <submittedName>
        <fullName evidence="2">Alpha/beta fold hydrolase</fullName>
    </submittedName>
</protein>
<dbReference type="InterPro" id="IPR050471">
    <property type="entry name" value="AB_hydrolase"/>
</dbReference>
<dbReference type="PANTHER" id="PTHR43433">
    <property type="entry name" value="HYDROLASE, ALPHA/BETA FOLD FAMILY PROTEIN"/>
    <property type="match status" value="1"/>
</dbReference>
<dbReference type="InterPro" id="IPR029058">
    <property type="entry name" value="AB_hydrolase_fold"/>
</dbReference>
<organism evidence="2 3">
    <name type="scientific">Corallococcus exercitus</name>
    <dbReference type="NCBI Taxonomy" id="2316736"/>
    <lineage>
        <taxon>Bacteria</taxon>
        <taxon>Pseudomonadati</taxon>
        <taxon>Myxococcota</taxon>
        <taxon>Myxococcia</taxon>
        <taxon>Myxococcales</taxon>
        <taxon>Cystobacterineae</taxon>
        <taxon>Myxococcaceae</taxon>
        <taxon>Corallococcus</taxon>
    </lineage>
</organism>
<accession>A0A3A8I3N1</accession>
<dbReference type="InterPro" id="IPR000073">
    <property type="entry name" value="AB_hydrolase_1"/>
</dbReference>
<dbReference type="GO" id="GO:0004806">
    <property type="term" value="F:triacylglycerol lipase activity"/>
    <property type="evidence" value="ECO:0007669"/>
    <property type="project" value="TreeGrafter"/>
</dbReference>
<evidence type="ECO:0000259" key="1">
    <source>
        <dbReference type="Pfam" id="PF00561"/>
    </source>
</evidence>
<sequence>MNWHGLGACSNSHAKRQPPRGRSALCLFASGASVSHAAYHRQSTLHRGCTLSWFVEGDGPPVVMIQGVGIGATGWRPQVEGLASRFRCLCLDNRGFGASQPAGDALTVELMAEDVLALMDAQGWKSAHVLGHSLGGLVALYLAHRARERVRSLALLCTFATGAVPTRLTPRMLLMGLRTQVGTRRMRRHAFLRMVLAPEELAHADKDALAEQLAELFDHDLADQPPVAMRQFRAMGNADATPFLRELAGLPTLVVSATHDPIAPPTAGQDLAVGIPGARFVELPHASHGVTLRLAERVNALLREHLEAAEDSLQVARSG</sequence>
<dbReference type="SUPFAM" id="SSF53474">
    <property type="entry name" value="alpha/beta-Hydrolases"/>
    <property type="match status" value="1"/>
</dbReference>
<feature type="domain" description="AB hydrolase-1" evidence="1">
    <location>
        <begin position="60"/>
        <end position="289"/>
    </location>
</feature>
<proteinExistence type="predicted"/>
<dbReference type="PANTHER" id="PTHR43433:SF5">
    <property type="entry name" value="AB HYDROLASE-1 DOMAIN-CONTAINING PROTEIN"/>
    <property type="match status" value="1"/>
</dbReference>
<evidence type="ECO:0000313" key="3">
    <source>
        <dbReference type="Proteomes" id="UP000563426"/>
    </source>
</evidence>
<dbReference type="Gene3D" id="3.40.50.1820">
    <property type="entry name" value="alpha/beta hydrolase"/>
    <property type="match status" value="1"/>
</dbReference>
<dbReference type="EMBL" id="JABFJV010000002">
    <property type="protein sequence ID" value="NOK31703.1"/>
    <property type="molecule type" value="Genomic_DNA"/>
</dbReference>
<keyword evidence="3" id="KW-1185">Reference proteome</keyword>
<name>A0A3A8I3N1_9BACT</name>
<dbReference type="GO" id="GO:0046503">
    <property type="term" value="P:glycerolipid catabolic process"/>
    <property type="evidence" value="ECO:0007669"/>
    <property type="project" value="TreeGrafter"/>
</dbReference>
<reference evidence="2 3" key="1">
    <citation type="submission" date="2020-05" db="EMBL/GenBank/DDBJ databases">
        <authorList>
            <person name="Whitworth D."/>
        </authorList>
    </citation>
    <scope>NUCLEOTIDE SEQUENCE [LARGE SCALE GENOMIC DNA]</scope>
    <source>
        <strain evidence="2 3">AB043B</strain>
    </source>
</reference>
<dbReference type="PRINTS" id="PR00111">
    <property type="entry name" value="ABHYDROLASE"/>
</dbReference>
<dbReference type="AlphaFoldDB" id="A0A3A8I3N1"/>
<dbReference type="Proteomes" id="UP000563426">
    <property type="component" value="Unassembled WGS sequence"/>
</dbReference>
<keyword evidence="2" id="KW-0378">Hydrolase</keyword>
<gene>
    <name evidence="2" type="ORF">HMI49_00615</name>
</gene>